<dbReference type="PANTHER" id="PTHR30273">
    <property type="entry name" value="PERIPLASMIC SIGNAL SENSOR AND SIGMA FACTOR ACTIVATOR FECR-RELATED"/>
    <property type="match status" value="1"/>
</dbReference>
<evidence type="ECO:0000313" key="4">
    <source>
        <dbReference type="EMBL" id="RED41901.1"/>
    </source>
</evidence>
<proteinExistence type="predicted"/>
<evidence type="ECO:0000259" key="3">
    <source>
        <dbReference type="Pfam" id="PF16220"/>
    </source>
</evidence>
<keyword evidence="1" id="KW-0472">Membrane</keyword>
<dbReference type="EMBL" id="QRDT01000002">
    <property type="protein sequence ID" value="RED41901.1"/>
    <property type="molecule type" value="Genomic_DNA"/>
</dbReference>
<organism evidence="5 6">
    <name type="scientific">Rhodopseudomonas pentothenatexigens</name>
    <dbReference type="NCBI Taxonomy" id="999699"/>
    <lineage>
        <taxon>Bacteria</taxon>
        <taxon>Pseudomonadati</taxon>
        <taxon>Pseudomonadota</taxon>
        <taxon>Alphaproteobacteria</taxon>
        <taxon>Hyphomicrobiales</taxon>
        <taxon>Nitrobacteraceae</taxon>
        <taxon>Rhodopseudomonas</taxon>
    </lineage>
</organism>
<evidence type="ECO:0000313" key="6">
    <source>
        <dbReference type="Proteomes" id="UP000252631"/>
    </source>
</evidence>
<evidence type="ECO:0000313" key="5">
    <source>
        <dbReference type="EMBL" id="SSW89258.1"/>
    </source>
</evidence>
<gene>
    <name evidence="4" type="ORF">BJ125_10263</name>
    <name evidence="5" type="ORF">SAMN05892882_10263</name>
</gene>
<evidence type="ECO:0000256" key="1">
    <source>
        <dbReference type="SAM" id="Phobius"/>
    </source>
</evidence>
<dbReference type="Proteomes" id="UP000256343">
    <property type="component" value="Unassembled WGS sequence"/>
</dbReference>
<dbReference type="InterPro" id="IPR012373">
    <property type="entry name" value="Ferrdict_sens_TM"/>
</dbReference>
<dbReference type="GO" id="GO:0016989">
    <property type="term" value="F:sigma factor antagonist activity"/>
    <property type="evidence" value="ECO:0007669"/>
    <property type="project" value="TreeGrafter"/>
</dbReference>
<feature type="transmembrane region" description="Helical" evidence="1">
    <location>
        <begin position="81"/>
        <end position="99"/>
    </location>
</feature>
<dbReference type="Gene3D" id="2.60.120.1440">
    <property type="match status" value="1"/>
</dbReference>
<feature type="domain" description="FecR protein" evidence="2">
    <location>
        <begin position="106"/>
        <end position="196"/>
    </location>
</feature>
<dbReference type="RefSeq" id="WP_114356414.1">
    <property type="nucleotide sequence ID" value="NZ_QRDT01000002.1"/>
</dbReference>
<accession>A0A336JHJ9</accession>
<evidence type="ECO:0000313" key="7">
    <source>
        <dbReference type="Proteomes" id="UP000256343"/>
    </source>
</evidence>
<evidence type="ECO:0000259" key="2">
    <source>
        <dbReference type="Pfam" id="PF04773"/>
    </source>
</evidence>
<reference evidence="4 7" key="2">
    <citation type="submission" date="2018-07" db="EMBL/GenBank/DDBJ databases">
        <title>Genomic Encyclopedia of Archaeal and Bacterial Type Strains, Phase II (KMG-II): from individual species to whole genera.</title>
        <authorList>
            <person name="Goeker M."/>
        </authorList>
    </citation>
    <scope>NUCLEOTIDE SEQUENCE [LARGE SCALE GENOMIC DNA]</scope>
    <source>
        <strain evidence="4 7">JA575</strain>
    </source>
</reference>
<dbReference type="OrthoDB" id="636724at2"/>
<keyword evidence="7" id="KW-1185">Reference proteome</keyword>
<dbReference type="InterPro" id="IPR006860">
    <property type="entry name" value="FecR"/>
</dbReference>
<keyword evidence="1" id="KW-0812">Transmembrane</keyword>
<dbReference type="PIRSF" id="PIRSF018266">
    <property type="entry name" value="FecR"/>
    <property type="match status" value="1"/>
</dbReference>
<dbReference type="Proteomes" id="UP000252631">
    <property type="component" value="Unassembled WGS sequence"/>
</dbReference>
<protein>
    <submittedName>
        <fullName evidence="5">FecR family protein</fullName>
    </submittedName>
</protein>
<dbReference type="InterPro" id="IPR032623">
    <property type="entry name" value="FecR_N"/>
</dbReference>
<dbReference type="Pfam" id="PF16220">
    <property type="entry name" value="DUF4880"/>
    <property type="match status" value="1"/>
</dbReference>
<sequence length="321" mass="34730">MDRLDGPSSIDEQAVQWFVILRDDEATEADRAAFATWLAADPAHEAAWRSVEQMWSGLDAVGRRPAPRSPRLQRSNLPKRIAATAVLLLVMAGFGWQLLPVGLFADHRTGVGERKTVTLQDGSQIELSTSTAIDVSFGDTERRIKLLTGEAFFTVAKDRERPFIVAAGGGEVKVLGTAFDVKIAHDVMVAVAESTVQVGAPAAASVKVVAGQEVRYGAGGISAVTAADLDAVQAWRRNQLIFRDVPLDDVVAELGRYRRGPIMLFGGELGKRHVTAVFDTDDVDAALDTIAQSLSLRIYRAVGLLTVMIPDNESQKEPVRE</sequence>
<dbReference type="Pfam" id="PF04773">
    <property type="entry name" value="FecR"/>
    <property type="match status" value="1"/>
</dbReference>
<keyword evidence="1" id="KW-1133">Transmembrane helix</keyword>
<feature type="domain" description="FecR N-terminal" evidence="3">
    <location>
        <begin position="12"/>
        <end position="54"/>
    </location>
</feature>
<name>A0A336JHJ9_9BRAD</name>
<dbReference type="Gene3D" id="3.55.50.30">
    <property type="match status" value="1"/>
</dbReference>
<dbReference type="EMBL" id="UFQQ01000002">
    <property type="protein sequence ID" value="SSW89258.1"/>
    <property type="molecule type" value="Genomic_DNA"/>
</dbReference>
<dbReference type="PANTHER" id="PTHR30273:SF2">
    <property type="entry name" value="PROTEIN FECR"/>
    <property type="match status" value="1"/>
</dbReference>
<reference evidence="5 6" key="1">
    <citation type="submission" date="2017-08" db="EMBL/GenBank/DDBJ databases">
        <authorList>
            <person name="de Groot N.N."/>
        </authorList>
    </citation>
    <scope>NUCLEOTIDE SEQUENCE [LARGE SCALE GENOMIC DNA]</scope>
    <source>
        <strain evidence="5 6">JA575</strain>
    </source>
</reference>
<dbReference type="AlphaFoldDB" id="A0A336JHJ9"/>